<dbReference type="InterPro" id="IPR011051">
    <property type="entry name" value="RmlC_Cupin_sf"/>
</dbReference>
<keyword evidence="3" id="KW-1185">Reference proteome</keyword>
<protein>
    <submittedName>
        <fullName evidence="2">Cupin domain-containing protein</fullName>
    </submittedName>
</protein>
<dbReference type="OrthoDB" id="2739624at2"/>
<gene>
    <name evidence="2" type="ORF">ET464_05105</name>
</gene>
<dbReference type="Pfam" id="PF00190">
    <property type="entry name" value="Cupin_1"/>
    <property type="match status" value="1"/>
</dbReference>
<dbReference type="SMART" id="SM00835">
    <property type="entry name" value="Cupin_1"/>
    <property type="match status" value="1"/>
</dbReference>
<dbReference type="InterPro" id="IPR006045">
    <property type="entry name" value="Cupin_1"/>
</dbReference>
<accession>A0A4P6ESE4</accession>
<evidence type="ECO:0000313" key="3">
    <source>
        <dbReference type="Proteomes" id="UP000293568"/>
    </source>
</evidence>
<dbReference type="Proteomes" id="UP000293568">
    <property type="component" value="Chromosome"/>
</dbReference>
<name>A0A4P6ESE4_9BACL</name>
<dbReference type="SUPFAM" id="SSF51182">
    <property type="entry name" value="RmlC-like cupins"/>
    <property type="match status" value="1"/>
</dbReference>
<evidence type="ECO:0000259" key="1">
    <source>
        <dbReference type="SMART" id="SM00835"/>
    </source>
</evidence>
<organism evidence="2 3">
    <name type="scientific">Paenibacillus protaetiae</name>
    <dbReference type="NCBI Taxonomy" id="2509456"/>
    <lineage>
        <taxon>Bacteria</taxon>
        <taxon>Bacillati</taxon>
        <taxon>Bacillota</taxon>
        <taxon>Bacilli</taxon>
        <taxon>Bacillales</taxon>
        <taxon>Paenibacillaceae</taxon>
        <taxon>Paenibacillus</taxon>
    </lineage>
</organism>
<reference evidence="2 3" key="1">
    <citation type="submission" date="2019-01" db="EMBL/GenBank/DDBJ databases">
        <title>Genome sequencing of strain FW100M-2.</title>
        <authorList>
            <person name="Heo J."/>
            <person name="Kim S.-J."/>
            <person name="Kim J.-S."/>
            <person name="Hong S.-B."/>
            <person name="Kwon S.-W."/>
        </authorList>
    </citation>
    <scope>NUCLEOTIDE SEQUENCE [LARGE SCALE GENOMIC DNA]</scope>
    <source>
        <strain evidence="2 3">FW100M-2</strain>
    </source>
</reference>
<dbReference type="Gene3D" id="2.60.120.10">
    <property type="entry name" value="Jelly Rolls"/>
    <property type="match status" value="1"/>
</dbReference>
<dbReference type="AlphaFoldDB" id="A0A4P6ESE4"/>
<evidence type="ECO:0000313" key="2">
    <source>
        <dbReference type="EMBL" id="QAY65852.1"/>
    </source>
</evidence>
<sequence>MNQRLSSHAADHAIRLKSVSTHPDELGIQCINDDPYEGGTTVIDPILQSPDLKLSGDSNDTVAYKRDSMNYITQLFGEQLPAIRNGFFNVHLNKNIIVQPHWHTNVTEMVILLHGEAVTTVFNPFTQKLMAYRLKPGQASIFPKGWFHWIVALADHTHLLTIFDEPTPDIVYGSDFLRFLPEHIVHLAYCVNEADYAKAVAPIQESVILGPPPGCEGKGKTAAEPAVNHAAFPNTANGWQQPIWSTPQANWQQRTPEFPGQLGFGWFNG</sequence>
<dbReference type="KEGG" id="pprt:ET464_05105"/>
<dbReference type="EMBL" id="CP035492">
    <property type="protein sequence ID" value="QAY65852.1"/>
    <property type="molecule type" value="Genomic_DNA"/>
</dbReference>
<proteinExistence type="predicted"/>
<feature type="domain" description="Cupin type-1" evidence="1">
    <location>
        <begin position="52"/>
        <end position="197"/>
    </location>
</feature>
<dbReference type="InterPro" id="IPR014710">
    <property type="entry name" value="RmlC-like_jellyroll"/>
</dbReference>